<gene>
    <name evidence="2" type="ordered locus">AM1_A0349</name>
</gene>
<dbReference type="Gene3D" id="3.40.630.30">
    <property type="match status" value="1"/>
</dbReference>
<dbReference type="EMBL" id="CP000838">
    <property type="protein sequence ID" value="ABW31467.1"/>
    <property type="molecule type" value="Genomic_DNA"/>
</dbReference>
<evidence type="ECO:0000259" key="1">
    <source>
        <dbReference type="PROSITE" id="PS51186"/>
    </source>
</evidence>
<keyword evidence="2" id="KW-0614">Plasmid</keyword>
<sequence>MSSHQMPVLRITKREELECICELEQGEMRMFVIPYSLQKHQVEFAKPDVIYKSIWWNEELIGFFILVLDPDGQSVEFRRIIVSKPEQGLGTIVVRSVDNICSSELGRSRVWLDVFESNERARHVYEKCGYQLFGETQHEGRNLFLYEKTVQQS</sequence>
<dbReference type="HOGENOM" id="CLU_1709249_0_0_3"/>
<keyword evidence="2" id="KW-0808">Transferase</keyword>
<dbReference type="RefSeq" id="WP_012166841.1">
    <property type="nucleotide sequence ID" value="NC_009926.1"/>
</dbReference>
<keyword evidence="3" id="KW-1185">Reference proteome</keyword>
<evidence type="ECO:0000313" key="3">
    <source>
        <dbReference type="Proteomes" id="UP000000268"/>
    </source>
</evidence>
<protein>
    <submittedName>
        <fullName evidence="2">Acetyltransferase, putative</fullName>
    </submittedName>
</protein>
<accession>A8ZKZ9</accession>
<reference evidence="2 3" key="1">
    <citation type="journal article" date="2008" name="Proc. Natl. Acad. Sci. U.S.A.">
        <title>Niche adaptation and genome expansion in the chlorophyll d-producing cyanobacterium Acaryochloris marina.</title>
        <authorList>
            <person name="Swingley W.D."/>
            <person name="Chen M."/>
            <person name="Cheung P.C."/>
            <person name="Conrad A.L."/>
            <person name="Dejesa L.C."/>
            <person name="Hao J."/>
            <person name="Honchak B.M."/>
            <person name="Karbach L.E."/>
            <person name="Kurdoglu A."/>
            <person name="Lahiri S."/>
            <person name="Mastrian S.D."/>
            <person name="Miyashita H."/>
            <person name="Page L."/>
            <person name="Ramakrishna P."/>
            <person name="Satoh S."/>
            <person name="Sattley W.M."/>
            <person name="Shimada Y."/>
            <person name="Taylor H.L."/>
            <person name="Tomo T."/>
            <person name="Tsuchiya T."/>
            <person name="Wang Z.T."/>
            <person name="Raymond J."/>
            <person name="Mimuro M."/>
            <person name="Blankenship R.E."/>
            <person name="Touchman J.W."/>
        </authorList>
    </citation>
    <scope>NUCLEOTIDE SEQUENCE [LARGE SCALE GENOMIC DNA]</scope>
    <source>
        <strain evidence="3">MBIC 11017</strain>
        <plasmid evidence="3">Plasmid pREB1</plasmid>
    </source>
</reference>
<dbReference type="Proteomes" id="UP000000268">
    <property type="component" value="Plasmid pREB1"/>
</dbReference>
<dbReference type="InterPro" id="IPR016181">
    <property type="entry name" value="Acyl_CoA_acyltransferase"/>
</dbReference>
<dbReference type="OrthoDB" id="9795206at2"/>
<dbReference type="KEGG" id="amr:AM1_A0349"/>
<proteinExistence type="predicted"/>
<dbReference type="InterPro" id="IPR000182">
    <property type="entry name" value="GNAT_dom"/>
</dbReference>
<dbReference type="AlphaFoldDB" id="A8ZKZ9"/>
<evidence type="ECO:0000313" key="2">
    <source>
        <dbReference type="EMBL" id="ABW31467.1"/>
    </source>
</evidence>
<name>A8ZKZ9_ACAM1</name>
<geneLocation type="plasmid" evidence="2 3">
    <name>pREB1</name>
</geneLocation>
<dbReference type="Pfam" id="PF00583">
    <property type="entry name" value="Acetyltransf_1"/>
    <property type="match status" value="1"/>
</dbReference>
<dbReference type="GO" id="GO:0016747">
    <property type="term" value="F:acyltransferase activity, transferring groups other than amino-acyl groups"/>
    <property type="evidence" value="ECO:0007669"/>
    <property type="project" value="InterPro"/>
</dbReference>
<organism evidence="2 3">
    <name type="scientific">Acaryochloris marina (strain MBIC 11017)</name>
    <dbReference type="NCBI Taxonomy" id="329726"/>
    <lineage>
        <taxon>Bacteria</taxon>
        <taxon>Bacillati</taxon>
        <taxon>Cyanobacteriota</taxon>
        <taxon>Cyanophyceae</taxon>
        <taxon>Acaryochloridales</taxon>
        <taxon>Acaryochloridaceae</taxon>
        <taxon>Acaryochloris</taxon>
    </lineage>
</organism>
<feature type="domain" description="N-acetyltransferase" evidence="1">
    <location>
        <begin position="7"/>
        <end position="151"/>
    </location>
</feature>
<dbReference type="SUPFAM" id="SSF55729">
    <property type="entry name" value="Acyl-CoA N-acyltransferases (Nat)"/>
    <property type="match status" value="1"/>
</dbReference>
<dbReference type="PROSITE" id="PS51186">
    <property type="entry name" value="GNAT"/>
    <property type="match status" value="1"/>
</dbReference>